<dbReference type="EMBL" id="NJET01000222">
    <property type="protein sequence ID" value="PHH59262.1"/>
    <property type="molecule type" value="Genomic_DNA"/>
</dbReference>
<comment type="caution">
    <text evidence="1">The sequence shown here is derived from an EMBL/GenBank/DDBJ whole genome shotgun (WGS) entry which is preliminary data.</text>
</comment>
<gene>
    <name evidence="1" type="ORF">CDD81_3519</name>
</gene>
<evidence type="ECO:0008006" key="3">
    <source>
        <dbReference type="Google" id="ProtNLM"/>
    </source>
</evidence>
<proteinExistence type="predicted"/>
<dbReference type="STRING" id="1399860.A0A2C5XWC7"/>
<protein>
    <recommendedName>
        <fullName evidence="3">Major facilitator superfamily (MFS) profile domain-containing protein</fullName>
    </recommendedName>
</protein>
<keyword evidence="2" id="KW-1185">Reference proteome</keyword>
<name>A0A2C5XWC7_9HYPO</name>
<dbReference type="OrthoDB" id="5141738at2759"/>
<evidence type="ECO:0000313" key="1">
    <source>
        <dbReference type="EMBL" id="PHH59262.1"/>
    </source>
</evidence>
<accession>A0A2C5XWC7</accession>
<dbReference type="AlphaFoldDB" id="A0A2C5XWC7"/>
<organism evidence="1 2">
    <name type="scientific">Ophiocordyceps australis</name>
    <dbReference type="NCBI Taxonomy" id="1399860"/>
    <lineage>
        <taxon>Eukaryota</taxon>
        <taxon>Fungi</taxon>
        <taxon>Dikarya</taxon>
        <taxon>Ascomycota</taxon>
        <taxon>Pezizomycotina</taxon>
        <taxon>Sordariomycetes</taxon>
        <taxon>Hypocreomycetidae</taxon>
        <taxon>Hypocreales</taxon>
        <taxon>Ophiocordycipitaceae</taxon>
        <taxon>Ophiocordyceps</taxon>
    </lineage>
</organism>
<sequence length="69" mass="7663">MFGQRLTTVVFRSVTINGARCGIESITMGIVTSMAGFLFGYDIGQTSSMLIFQDFVDRFAHHDTEGHKD</sequence>
<dbReference type="Proteomes" id="UP000226192">
    <property type="component" value="Unassembled WGS sequence"/>
</dbReference>
<evidence type="ECO:0000313" key="2">
    <source>
        <dbReference type="Proteomes" id="UP000226192"/>
    </source>
</evidence>
<reference evidence="1 2" key="1">
    <citation type="submission" date="2017-06" db="EMBL/GenBank/DDBJ databases">
        <title>Ant-infecting Ophiocordyceps genomes reveal a high diversity of potential behavioral manipulation genes and a possible major role for enterotoxins.</title>
        <authorList>
            <person name="De Bekker C."/>
            <person name="Evans H.C."/>
            <person name="Brachmann A."/>
            <person name="Hughes D.P."/>
        </authorList>
    </citation>
    <scope>NUCLEOTIDE SEQUENCE [LARGE SCALE GENOMIC DNA]</scope>
    <source>
        <strain evidence="1 2">Map64</strain>
    </source>
</reference>